<reference evidence="2" key="1">
    <citation type="journal article" date="2019" name="Int. J. Syst. Evol. Microbiol.">
        <title>The Global Catalogue of Microorganisms (GCM) 10K type strain sequencing project: providing services to taxonomists for standard genome sequencing and annotation.</title>
        <authorList>
            <consortium name="The Broad Institute Genomics Platform"/>
            <consortium name="The Broad Institute Genome Sequencing Center for Infectious Disease"/>
            <person name="Wu L."/>
            <person name="Ma J."/>
        </authorList>
    </citation>
    <scope>NUCLEOTIDE SEQUENCE [LARGE SCALE GENOMIC DNA]</scope>
    <source>
        <strain evidence="2">JCM 13501</strain>
    </source>
</reference>
<evidence type="ECO:0000313" key="1">
    <source>
        <dbReference type="EMBL" id="GGM32884.1"/>
    </source>
</evidence>
<name>A0ABQ2H585_9PSED</name>
<dbReference type="EMBL" id="BMNW01000050">
    <property type="protein sequence ID" value="GGM32884.1"/>
    <property type="molecule type" value="Genomic_DNA"/>
</dbReference>
<gene>
    <name evidence="1" type="ORF">GCM10009425_49190</name>
</gene>
<proteinExistence type="predicted"/>
<keyword evidence="2" id="KW-1185">Reference proteome</keyword>
<protein>
    <submittedName>
        <fullName evidence="1">Uncharacterized protein</fullName>
    </submittedName>
</protein>
<comment type="caution">
    <text evidence="1">The sequence shown here is derived from an EMBL/GenBank/DDBJ whole genome shotgun (WGS) entry which is preliminary data.</text>
</comment>
<evidence type="ECO:0000313" key="2">
    <source>
        <dbReference type="Proteomes" id="UP000616499"/>
    </source>
</evidence>
<organism evidence="1 2">
    <name type="scientific">Pseudomonas asuensis</name>
    <dbReference type="NCBI Taxonomy" id="1825787"/>
    <lineage>
        <taxon>Bacteria</taxon>
        <taxon>Pseudomonadati</taxon>
        <taxon>Pseudomonadota</taxon>
        <taxon>Gammaproteobacteria</taxon>
        <taxon>Pseudomonadales</taxon>
        <taxon>Pseudomonadaceae</taxon>
        <taxon>Pseudomonas</taxon>
    </lineage>
</organism>
<dbReference type="Proteomes" id="UP000616499">
    <property type="component" value="Unassembled WGS sequence"/>
</dbReference>
<accession>A0ABQ2H585</accession>
<sequence>MEFVEFGTCGILTWLVSQAPNVHRHPWHPDVCQANTPIDKKEETLRLLKEQFDTDEKVQVAINEIRRIYKWTCPYQTGHQLSVKLMLLPSA</sequence>